<dbReference type="Pfam" id="PF01833">
    <property type="entry name" value="TIG"/>
    <property type="match status" value="1"/>
</dbReference>
<keyword evidence="1" id="KW-0325">Glycoprotein</keyword>
<dbReference type="Proteomes" id="UP001190700">
    <property type="component" value="Unassembled WGS sequence"/>
</dbReference>
<dbReference type="Gene3D" id="2.60.40.10">
    <property type="entry name" value="Immunoglobulins"/>
    <property type="match status" value="1"/>
</dbReference>
<reference evidence="3 4" key="1">
    <citation type="journal article" date="2015" name="Genome Biol. Evol.">
        <title>Comparative Genomics of a Bacterivorous Green Alga Reveals Evolutionary Causalities and Consequences of Phago-Mixotrophic Mode of Nutrition.</title>
        <authorList>
            <person name="Burns J.A."/>
            <person name="Paasch A."/>
            <person name="Narechania A."/>
            <person name="Kim E."/>
        </authorList>
    </citation>
    <scope>NUCLEOTIDE SEQUENCE [LARGE SCALE GENOMIC DNA]</scope>
    <source>
        <strain evidence="3 4">PLY_AMNH</strain>
    </source>
</reference>
<keyword evidence="4" id="KW-1185">Reference proteome</keyword>
<dbReference type="InterPro" id="IPR014756">
    <property type="entry name" value="Ig_E-set"/>
</dbReference>
<gene>
    <name evidence="3" type="ORF">CYMTET_47425</name>
</gene>
<dbReference type="InterPro" id="IPR002909">
    <property type="entry name" value="IPT_dom"/>
</dbReference>
<organism evidence="3 4">
    <name type="scientific">Cymbomonas tetramitiformis</name>
    <dbReference type="NCBI Taxonomy" id="36881"/>
    <lineage>
        <taxon>Eukaryota</taxon>
        <taxon>Viridiplantae</taxon>
        <taxon>Chlorophyta</taxon>
        <taxon>Pyramimonadophyceae</taxon>
        <taxon>Pyramimonadales</taxon>
        <taxon>Pyramimonadaceae</taxon>
        <taxon>Cymbomonas</taxon>
    </lineage>
</organism>
<dbReference type="AlphaFoldDB" id="A0AAE0EWP1"/>
<dbReference type="InterPro" id="IPR052014">
    <property type="entry name" value="Dictyostelium_Tiger"/>
</dbReference>
<evidence type="ECO:0000256" key="1">
    <source>
        <dbReference type="ARBA" id="ARBA00023180"/>
    </source>
</evidence>
<accession>A0AAE0EWP1</accession>
<protein>
    <recommendedName>
        <fullName evidence="2">IPT/TIG domain-containing protein</fullName>
    </recommendedName>
</protein>
<evidence type="ECO:0000313" key="4">
    <source>
        <dbReference type="Proteomes" id="UP001190700"/>
    </source>
</evidence>
<sequence>MWCLTGMLDLLRRKKKDGKPILNTVHYHYVAEEIPFFFAQIERSLVVFLEEDIEYYQMVSKMLGKRSGNINYLDAMRTGEQVKDLQAMEYALGVRGEQNSRGQDAKLFSPSNIPNLLVFGCAYLLTPTWERNLFRLLSTVLVNLHSEHTFVYESEECKEHITTWATSKPRNDEYLYHLDMYRQRVAGLYPQYPDKPKIKKRGCFQRSKKGWLVAGLCGTSETQFKDSAQYPHLQLPCLCQGCKDGFKNAPNKELFGQTHARTFETCICRRLPVVVFLVGEGSRAGTKKLSGTSEFVCVKCYLAALRKFQVAAVEGVRNLSSPGTQVKEGDLLSIEGIFPENLDIVLYFGDKATDIEFEPNRKQFSFACPPPQSTRTRVDLTVVASLQWGVYANSCVLSKGRQERHGPLYLEEQRIVLRRFPEHVAYCKVSINKVVPATFSTAGCLAEVHGNFATASEEVISVTCNEKECELRSHSSRKLVMMLTTGTGVNRPLCVTVKEQSTGTVVSSTVRNCITYKPPKITGFKGGADDLSTTNPLVVVTSGGASITVCGSDFGDEENVVSVRLGETPCTVLNSNHDVLECRVPRGVGYLPSITVSVDGQVTSAQAPLKYSPPAITSGDKRVIAGRNFTIHGLHFGHDPRTVICLWSKEKQMAIPIHNVSDNELVCSTAGLPLGEGNQGAFL</sequence>
<dbReference type="InterPro" id="IPR013783">
    <property type="entry name" value="Ig-like_fold"/>
</dbReference>
<evidence type="ECO:0000259" key="2">
    <source>
        <dbReference type="SMART" id="SM00429"/>
    </source>
</evidence>
<dbReference type="SUPFAM" id="SSF81296">
    <property type="entry name" value="E set domains"/>
    <property type="match status" value="1"/>
</dbReference>
<name>A0AAE0EWP1_9CHLO</name>
<proteinExistence type="predicted"/>
<dbReference type="EMBL" id="LGRX02033104">
    <property type="protein sequence ID" value="KAK3242902.1"/>
    <property type="molecule type" value="Genomic_DNA"/>
</dbReference>
<dbReference type="SMART" id="SM00429">
    <property type="entry name" value="IPT"/>
    <property type="match status" value="1"/>
</dbReference>
<feature type="domain" description="IPT/TIG" evidence="2">
    <location>
        <begin position="518"/>
        <end position="612"/>
    </location>
</feature>
<evidence type="ECO:0000313" key="3">
    <source>
        <dbReference type="EMBL" id="KAK3242902.1"/>
    </source>
</evidence>
<dbReference type="CDD" id="cd00603">
    <property type="entry name" value="IPT_PCSR"/>
    <property type="match status" value="1"/>
</dbReference>
<comment type="caution">
    <text evidence="3">The sequence shown here is derived from an EMBL/GenBank/DDBJ whole genome shotgun (WGS) entry which is preliminary data.</text>
</comment>
<dbReference type="PANTHER" id="PTHR31341">
    <property type="entry name" value="IPT/TIG DOMAIN-CONTAINING PROTEIN-RELATED-RELATED"/>
    <property type="match status" value="1"/>
</dbReference>